<accession>A0ABX7BJB8</accession>
<keyword evidence="2" id="KW-0614">Plasmid</keyword>
<dbReference type="Proteomes" id="UP000595197">
    <property type="component" value="Plasmid pTT6-1"/>
</dbReference>
<dbReference type="Gene3D" id="3.30.1490.270">
    <property type="match status" value="1"/>
</dbReference>
<proteinExistence type="predicted"/>
<dbReference type="PIRSF" id="PIRSF005522">
    <property type="entry name" value="UCP005522"/>
    <property type="match status" value="1"/>
</dbReference>
<feature type="domain" description="Circularly permuted ATP-grasp type 2" evidence="1">
    <location>
        <begin position="85"/>
        <end position="460"/>
    </location>
</feature>
<dbReference type="RefSeq" id="WP_201082580.1">
    <property type="nucleotide sequence ID" value="NZ_CP067421.1"/>
</dbReference>
<name>A0ABX7BJB8_9PROT</name>
<dbReference type="Gene3D" id="3.40.50.11290">
    <property type="match status" value="1"/>
</dbReference>
<sequence>MTVDNLFRSGNYPAPSGFYDELLGGRDKPIEHTRVICERLEAIGYETLRRRARDAERELYNLGITFIVYSERDAVDRTLPFDVIPRVLSAAEWAHIEAGVVQRAAVLNLFLHDIYHNQKILKDGIIPADLVLPNANFRSQMIGLDVPFGTYVHTLGVDLVRDGDGTFRVLEDNARVPSGVSYVVENRHMMLRAFPDLTADIGIRPVDQYGVRLLEALSEIAPGAADSPQVVLLSPGSYNSAYFEHVFLAREMGVPLVEGRDLVVENDRVYMRTTNGLVRVDSIYRRLDDAFLDPLAFRPDSLLGVPGLMEAYRKGNVALANAVGTGVADDKAVYCYVPRMIRYYLDQEPILPNVETYICREPDALKYTLANLDKLVVKPVGEAGGYGITIGPRASHEELESCRAKLLADPANYISQPVVPLSVCPTVVENAIEPRHVDLRPFAITGKSTWVLPGGLSRVALRKGTLIVNSSQGGGSKDTWVLE</sequence>
<organism evidence="2 3">
    <name type="scientific">Skermanella cutis</name>
    <dbReference type="NCBI Taxonomy" id="2775420"/>
    <lineage>
        <taxon>Bacteria</taxon>
        <taxon>Pseudomonadati</taxon>
        <taxon>Pseudomonadota</taxon>
        <taxon>Alphaproteobacteria</taxon>
        <taxon>Rhodospirillales</taxon>
        <taxon>Azospirillaceae</taxon>
        <taxon>Skermanella</taxon>
    </lineage>
</organism>
<protein>
    <submittedName>
        <fullName evidence="2">Circularly permuted type 2 ATP-grasp protein</fullName>
    </submittedName>
</protein>
<geneLocation type="plasmid" evidence="2 3">
    <name>pTT6-1</name>
</geneLocation>
<dbReference type="InterPro" id="IPR051680">
    <property type="entry name" value="ATP-dep_Glu-Cys_Ligase-2"/>
</dbReference>
<gene>
    <name evidence="2" type="ORF">IGS68_28935</name>
</gene>
<keyword evidence="3" id="KW-1185">Reference proteome</keyword>
<evidence type="ECO:0000313" key="3">
    <source>
        <dbReference type="Proteomes" id="UP000595197"/>
    </source>
</evidence>
<dbReference type="InterPro" id="IPR016450">
    <property type="entry name" value="UCP005522"/>
</dbReference>
<dbReference type="Pfam" id="PF14403">
    <property type="entry name" value="CP_ATPgrasp_2"/>
    <property type="match status" value="1"/>
</dbReference>
<dbReference type="SUPFAM" id="SSF56059">
    <property type="entry name" value="Glutathione synthetase ATP-binding domain-like"/>
    <property type="match status" value="1"/>
</dbReference>
<evidence type="ECO:0000259" key="1">
    <source>
        <dbReference type="Pfam" id="PF14403"/>
    </source>
</evidence>
<reference evidence="2" key="1">
    <citation type="submission" date="2021-02" db="EMBL/GenBank/DDBJ databases">
        <title>Skermanella TT6 skin isolate.</title>
        <authorList>
            <person name="Lee K."/>
            <person name="Ganzorig M."/>
        </authorList>
    </citation>
    <scope>NUCLEOTIDE SEQUENCE</scope>
    <source>
        <strain evidence="2">TT6</strain>
    </source>
</reference>
<dbReference type="EMBL" id="CP067421">
    <property type="protein sequence ID" value="QQP93166.1"/>
    <property type="molecule type" value="Genomic_DNA"/>
</dbReference>
<dbReference type="PANTHER" id="PTHR34595:SF7">
    <property type="entry name" value="SLL1039 PROTEIN"/>
    <property type="match status" value="1"/>
</dbReference>
<evidence type="ECO:0000313" key="2">
    <source>
        <dbReference type="EMBL" id="QQP93166.1"/>
    </source>
</evidence>
<dbReference type="InterPro" id="IPR025841">
    <property type="entry name" value="CP_ATPgrasp_2"/>
</dbReference>
<dbReference type="PANTHER" id="PTHR34595">
    <property type="entry name" value="BLR5612 PROTEIN"/>
    <property type="match status" value="1"/>
</dbReference>